<dbReference type="Proteomes" id="UP000009097">
    <property type="component" value="Unassembled WGS sequence"/>
</dbReference>
<proteinExistence type="predicted"/>
<dbReference type="RefSeq" id="XP_018250342.1">
    <property type="nucleotide sequence ID" value="XM_018400927.1"/>
</dbReference>
<feature type="region of interest" description="Disordered" evidence="4">
    <location>
        <begin position="1"/>
        <end position="31"/>
    </location>
</feature>
<feature type="domain" description="PNPLA" evidence="5">
    <location>
        <begin position="576"/>
        <end position="635"/>
    </location>
</feature>
<dbReference type="GO" id="GO:0046486">
    <property type="term" value="P:glycerolipid metabolic process"/>
    <property type="evidence" value="ECO:0007669"/>
    <property type="project" value="UniProtKB-ARBA"/>
</dbReference>
<protein>
    <recommendedName>
        <fullName evidence="5">PNPLA domain-containing protein</fullName>
    </recommendedName>
</protein>
<dbReference type="KEGG" id="fox:FOXG_20632"/>
<dbReference type="PANTHER" id="PTHR24185">
    <property type="entry name" value="CALCIUM-INDEPENDENT PHOSPHOLIPASE A2-GAMMA"/>
    <property type="match status" value="1"/>
</dbReference>
<organism evidence="6 7">
    <name type="scientific">Fusarium oxysporum f. sp. lycopersici (strain 4287 / CBS 123668 / FGSC 9935 / NRRL 34936)</name>
    <name type="common">Fusarium vascular wilt of tomato</name>
    <dbReference type="NCBI Taxonomy" id="426428"/>
    <lineage>
        <taxon>Eukaryota</taxon>
        <taxon>Fungi</taxon>
        <taxon>Dikarya</taxon>
        <taxon>Ascomycota</taxon>
        <taxon>Pezizomycotina</taxon>
        <taxon>Sordariomycetes</taxon>
        <taxon>Hypocreomycetidae</taxon>
        <taxon>Hypocreales</taxon>
        <taxon>Nectriaceae</taxon>
        <taxon>Fusarium</taxon>
        <taxon>Fusarium oxysporum species complex</taxon>
    </lineage>
</organism>
<evidence type="ECO:0000256" key="4">
    <source>
        <dbReference type="SAM" id="MobiDB-lite"/>
    </source>
</evidence>
<dbReference type="GO" id="GO:0016020">
    <property type="term" value="C:membrane"/>
    <property type="evidence" value="ECO:0007669"/>
    <property type="project" value="TreeGrafter"/>
</dbReference>
<feature type="region of interest" description="Disordered" evidence="4">
    <location>
        <begin position="888"/>
        <end position="929"/>
    </location>
</feature>
<dbReference type="InterPro" id="IPR016035">
    <property type="entry name" value="Acyl_Trfase/lysoPLipase"/>
</dbReference>
<dbReference type="OrthoDB" id="5428040at2759"/>
<reference evidence="6" key="2">
    <citation type="journal article" date="2010" name="Nature">
        <title>Comparative genomics reveals mobile pathogenicity chromosomes in Fusarium.</title>
        <authorList>
            <person name="Ma L.J."/>
            <person name="van der Does H.C."/>
            <person name="Borkovich K.A."/>
            <person name="Coleman J.J."/>
            <person name="Daboussi M.J."/>
            <person name="Di Pietro A."/>
            <person name="Dufresne M."/>
            <person name="Freitag M."/>
            <person name="Grabherr M."/>
            <person name="Henrissat B."/>
            <person name="Houterman P.M."/>
            <person name="Kang S."/>
            <person name="Shim W.B."/>
            <person name="Woloshuk C."/>
            <person name="Xie X."/>
            <person name="Xu J.R."/>
            <person name="Antoniw J."/>
            <person name="Baker S.E."/>
            <person name="Bluhm B.H."/>
            <person name="Breakspear A."/>
            <person name="Brown D.W."/>
            <person name="Butchko R.A."/>
            <person name="Chapman S."/>
            <person name="Coulson R."/>
            <person name="Coutinho P.M."/>
            <person name="Danchin E.G."/>
            <person name="Diener A."/>
            <person name="Gale L.R."/>
            <person name="Gardiner D.M."/>
            <person name="Goff S."/>
            <person name="Hammond-Kosack K.E."/>
            <person name="Hilburn K."/>
            <person name="Hua-Van A."/>
            <person name="Jonkers W."/>
            <person name="Kazan K."/>
            <person name="Kodira C.D."/>
            <person name="Koehrsen M."/>
            <person name="Kumar L."/>
            <person name="Lee Y.H."/>
            <person name="Li L."/>
            <person name="Manners J.M."/>
            <person name="Miranda-Saavedra D."/>
            <person name="Mukherjee M."/>
            <person name="Park G."/>
            <person name="Park J."/>
            <person name="Park S.Y."/>
            <person name="Proctor R.H."/>
            <person name="Regev A."/>
            <person name="Ruiz-Roldan M.C."/>
            <person name="Sain D."/>
            <person name="Sakthikumar S."/>
            <person name="Sykes S."/>
            <person name="Schwartz D.C."/>
            <person name="Turgeon B.G."/>
            <person name="Wapinski I."/>
            <person name="Yoder O."/>
            <person name="Young S."/>
            <person name="Zeng Q."/>
            <person name="Zhou S."/>
            <person name="Galagan J."/>
            <person name="Cuomo C.A."/>
            <person name="Kistler H.C."/>
            <person name="Rep M."/>
        </authorList>
    </citation>
    <scope>NUCLEOTIDE SEQUENCE [LARGE SCALE GENOMIC DNA]</scope>
    <source>
        <strain evidence="6">4287</strain>
    </source>
</reference>
<keyword evidence="3" id="KW-0443">Lipid metabolism</keyword>
<keyword evidence="1" id="KW-0378">Hydrolase</keyword>
<feature type="compositionally biased region" description="Polar residues" evidence="4">
    <location>
        <begin position="950"/>
        <end position="963"/>
    </location>
</feature>
<dbReference type="GO" id="GO:0047499">
    <property type="term" value="F:calcium-independent phospholipase A2 activity"/>
    <property type="evidence" value="ECO:0007669"/>
    <property type="project" value="TreeGrafter"/>
</dbReference>
<feature type="region of interest" description="Disordered" evidence="4">
    <location>
        <begin position="950"/>
        <end position="970"/>
    </location>
</feature>
<evidence type="ECO:0000259" key="5">
    <source>
        <dbReference type="Pfam" id="PF01734"/>
    </source>
</evidence>
<dbReference type="Gene3D" id="3.40.1090.10">
    <property type="entry name" value="Cytosolic phospholipase A2 catalytic domain"/>
    <property type="match status" value="1"/>
</dbReference>
<evidence type="ECO:0000256" key="3">
    <source>
        <dbReference type="ARBA" id="ARBA00023098"/>
    </source>
</evidence>
<dbReference type="InterPro" id="IPR002641">
    <property type="entry name" value="PNPLA_dom"/>
</dbReference>
<dbReference type="EMBL" id="DS231711">
    <property type="protein sequence ID" value="KNB12297.1"/>
    <property type="molecule type" value="Genomic_DNA"/>
</dbReference>
<gene>
    <name evidence="6" type="ORF">FOXG_20632</name>
</gene>
<reference evidence="6" key="1">
    <citation type="submission" date="2007-04" db="EMBL/GenBank/DDBJ databases">
        <authorList>
            <consortium name="The Broad Institute Genome Sequencing Platform"/>
            <person name="Birren B."/>
            <person name="Lander E."/>
            <person name="Galagan J."/>
            <person name="Nusbaum C."/>
            <person name="Devon K."/>
            <person name="Ma L.-J."/>
            <person name="Jaffe D."/>
            <person name="Butler J."/>
            <person name="Alvarez P."/>
            <person name="Gnerre S."/>
            <person name="Grabherr M."/>
            <person name="Kleber M."/>
            <person name="Mauceli E."/>
            <person name="Brockman W."/>
            <person name="MacCallum I.A."/>
            <person name="Young S."/>
            <person name="LaButti K."/>
            <person name="DeCaprio D."/>
            <person name="Crawford M."/>
            <person name="Koehrsen M."/>
            <person name="Engels R."/>
            <person name="Montgomery P."/>
            <person name="Pearson M."/>
            <person name="Howarth C."/>
            <person name="Larson L."/>
            <person name="White J."/>
            <person name="O'Leary S."/>
            <person name="Kodira C."/>
            <person name="Zeng Q."/>
            <person name="Yandava C."/>
            <person name="Alvarado L."/>
            <person name="Kistler C."/>
            <person name="Shim W.-B."/>
            <person name="Kang S."/>
            <person name="Woloshuk C."/>
        </authorList>
    </citation>
    <scope>NUCLEOTIDE SEQUENCE</scope>
    <source>
        <strain evidence="6">4287</strain>
    </source>
</reference>
<dbReference type="GeneID" id="28961338"/>
<dbReference type="AlphaFoldDB" id="A0A0J9WRC6"/>
<evidence type="ECO:0000313" key="7">
    <source>
        <dbReference type="Proteomes" id="UP000009097"/>
    </source>
</evidence>
<name>A0A0J9WRC6_FUSO4</name>
<keyword evidence="2" id="KW-0442">Lipid degradation</keyword>
<sequence>MPTKAPGFQETVHPTPTMPLNQEGPPSSDNVHNLMFPPSYDTTRMRHTPLTQAAAVSLAFTSTALLSDVGSGIIIDSQSLKISYGINSSFGDSFAASGGYIDARPLSYPAFAEYTEPASPRDGITDTGLSIRAFLPIDPRSSREALISYKGMATVMDTRVACMRPTFANVTVQSYGIYRWIAGSVWTKLKVPRMNTTLGMDGEVQPSHFNCSYSLDQGDPDSSLRISFCNVYFMDENDDRDTGIISDMEPIPPEPYTASSPGGMYLIINTTGAHTDWNEVNNAGRNLRIETVVQDKSEWTTLESDVKGLSFVMTLCSFDPVVQDMNITATRTKGGAEPMARWLNSTSTYDTEAILAQLGGTKDHLSYDDRGIFKLAKKESWLTPPSIIDRGTYWESSPAPPADPYYILFGAFDGLPGGGGYLINLFGPDDSGDANGIRLNRLHGEVFKETIKATGSAAWAIQALVTSLYSMAYYDYIFQFDIPAPADLKAEQRAKDSLIGGSWAAVARISGQPTDDWLAKASTMTDTEISKGLQNVGQQVKLVGLSASRNLITPEDAIPDQHAVVISNYNRPENPMFSTSYRFQRAPQPDREMKVWEAARATAAAPPYFKPYEKPETKEMYIDGALYHNCPVWVAHHEKRLIWGDVSGRLPDLLVSVGTGFHKHDSTGDPAGRLSPHHKQKAGKQSLITQLYQTGSGRLGDILNCNRIWESFLTENSQLHGRSIPDGEQRYIRINPDLGENVPRLDDVSMMEEVERKTSSTFFFETDPSRIKHVGNGFRCQGRILCRFVDRSDDLKALGRFLQAQVSGSFEPYFTIQEQGYPSNEITVLLSEDTINTMCVRGNFELDVIEFRVNKEFSPIHMSLCLEDNSSSGSSNRSFPISGFPRELVDEHRQPGPPRPPVNSGLRRDSSGRRRFWNNRPMHNQGSIDEHGLDALGNLTLSQRLTDLQSGSNMFNVSPSETEQVYELEG</sequence>
<feature type="compositionally biased region" description="Polar residues" evidence="4">
    <location>
        <begin position="12"/>
        <end position="31"/>
    </location>
</feature>
<dbReference type="VEuPathDB" id="FungiDB:FOXG_20632"/>
<accession>A0A0J9WRC6</accession>
<evidence type="ECO:0000256" key="1">
    <source>
        <dbReference type="ARBA" id="ARBA00022801"/>
    </source>
</evidence>
<evidence type="ECO:0000313" key="6">
    <source>
        <dbReference type="EMBL" id="KNB12297.1"/>
    </source>
</evidence>
<dbReference type="SUPFAM" id="SSF52151">
    <property type="entry name" value="FabD/lysophospholipase-like"/>
    <property type="match status" value="1"/>
</dbReference>
<dbReference type="PANTHER" id="PTHR24185:SF1">
    <property type="entry name" value="CALCIUM-INDEPENDENT PHOSPHOLIPASE A2-GAMMA"/>
    <property type="match status" value="1"/>
</dbReference>
<dbReference type="Pfam" id="PF01734">
    <property type="entry name" value="Patatin"/>
    <property type="match status" value="1"/>
</dbReference>
<dbReference type="GO" id="GO:0019369">
    <property type="term" value="P:arachidonate metabolic process"/>
    <property type="evidence" value="ECO:0007669"/>
    <property type="project" value="TreeGrafter"/>
</dbReference>
<dbReference type="GO" id="GO:0016042">
    <property type="term" value="P:lipid catabolic process"/>
    <property type="evidence" value="ECO:0007669"/>
    <property type="project" value="UniProtKB-KW"/>
</dbReference>
<evidence type="ECO:0000256" key="2">
    <source>
        <dbReference type="ARBA" id="ARBA00022963"/>
    </source>
</evidence>